<dbReference type="Gene3D" id="1.10.720.60">
    <property type="match status" value="1"/>
</dbReference>
<dbReference type="Proteomes" id="UP000534870">
    <property type="component" value="Unassembled WGS sequence"/>
</dbReference>
<reference evidence="1 2" key="1">
    <citation type="submission" date="2020-06" db="EMBL/GenBank/DDBJ databases">
        <title>Description of novel acetic acid bacteria.</title>
        <authorList>
            <person name="Sombolestani A."/>
        </authorList>
    </citation>
    <scope>NUCLEOTIDE SEQUENCE [LARGE SCALE GENOMIC DNA]</scope>
    <source>
        <strain evidence="1 2">LMG 31431</strain>
    </source>
</reference>
<gene>
    <name evidence="1" type="ORF">HUK84_15555</name>
</gene>
<accession>A0A7Y7IYL2</accession>
<organism evidence="1 2">
    <name type="scientific">Nguyenibacter vanlangensis</name>
    <dbReference type="NCBI Taxonomy" id="1216886"/>
    <lineage>
        <taxon>Bacteria</taxon>
        <taxon>Pseudomonadati</taxon>
        <taxon>Pseudomonadota</taxon>
        <taxon>Alphaproteobacteria</taxon>
        <taxon>Acetobacterales</taxon>
        <taxon>Acetobacteraceae</taxon>
        <taxon>Nguyenibacter</taxon>
    </lineage>
</organism>
<evidence type="ECO:0000313" key="2">
    <source>
        <dbReference type="Proteomes" id="UP000534870"/>
    </source>
</evidence>
<protein>
    <submittedName>
        <fullName evidence="1">Acireductone synthase</fullName>
    </submittedName>
</protein>
<evidence type="ECO:0000313" key="1">
    <source>
        <dbReference type="EMBL" id="NVN12522.1"/>
    </source>
</evidence>
<feature type="non-terminal residue" evidence="1">
    <location>
        <position position="57"/>
    </location>
</feature>
<name>A0A7Y7IYL2_9PROT</name>
<comment type="caution">
    <text evidence="1">The sequence shown here is derived from an EMBL/GenBank/DDBJ whole genome shotgun (WGS) entry which is preliminary data.</text>
</comment>
<dbReference type="SUPFAM" id="SSF56784">
    <property type="entry name" value="HAD-like"/>
    <property type="match status" value="1"/>
</dbReference>
<proteinExistence type="predicted"/>
<dbReference type="AlphaFoldDB" id="A0A7Y7IYL2"/>
<dbReference type="EMBL" id="JABXXP010000479">
    <property type="protein sequence ID" value="NVN12522.1"/>
    <property type="molecule type" value="Genomic_DNA"/>
</dbReference>
<sequence>MLGTDAADAIEAVLLDIEGTTVPVSFVHRVLFPYARAAMPGLLAERAADPAVRAALA</sequence>
<dbReference type="InterPro" id="IPR036412">
    <property type="entry name" value="HAD-like_sf"/>
</dbReference>